<dbReference type="InterPro" id="IPR003661">
    <property type="entry name" value="HisK_dim/P_dom"/>
</dbReference>
<dbReference type="CDD" id="cd00075">
    <property type="entry name" value="HATPase"/>
    <property type="match status" value="1"/>
</dbReference>
<dbReference type="GO" id="GO:0016020">
    <property type="term" value="C:membrane"/>
    <property type="evidence" value="ECO:0007669"/>
    <property type="project" value="UniProtKB-SubCell"/>
</dbReference>
<gene>
    <name evidence="14" type="ORF">KDA27_25165</name>
</gene>
<dbReference type="CDD" id="cd00082">
    <property type="entry name" value="HisKA"/>
    <property type="match status" value="1"/>
</dbReference>
<proteinExistence type="predicted"/>
<evidence type="ECO:0000256" key="8">
    <source>
        <dbReference type="ARBA" id="ARBA00022989"/>
    </source>
</evidence>
<dbReference type="InterPro" id="IPR003594">
    <property type="entry name" value="HATPase_dom"/>
</dbReference>
<evidence type="ECO:0000256" key="3">
    <source>
        <dbReference type="ARBA" id="ARBA00012438"/>
    </source>
</evidence>
<reference evidence="14" key="2">
    <citation type="journal article" date="2021" name="Microbiome">
        <title>Successional dynamics and alternative stable states in a saline activated sludge microbial community over 9 years.</title>
        <authorList>
            <person name="Wang Y."/>
            <person name="Ye J."/>
            <person name="Ju F."/>
            <person name="Liu L."/>
            <person name="Boyd J.A."/>
            <person name="Deng Y."/>
            <person name="Parks D.H."/>
            <person name="Jiang X."/>
            <person name="Yin X."/>
            <person name="Woodcroft B.J."/>
            <person name="Tyson G.W."/>
            <person name="Hugenholtz P."/>
            <person name="Polz M.F."/>
            <person name="Zhang T."/>
        </authorList>
    </citation>
    <scope>NUCLEOTIDE SEQUENCE</scope>
    <source>
        <strain evidence="14">HKST-UBA02</strain>
    </source>
</reference>
<evidence type="ECO:0000256" key="10">
    <source>
        <dbReference type="ARBA" id="ARBA00023136"/>
    </source>
</evidence>
<dbReference type="Gene3D" id="3.30.565.10">
    <property type="entry name" value="Histidine kinase-like ATPase, C-terminal domain"/>
    <property type="match status" value="1"/>
</dbReference>
<reference evidence="14" key="1">
    <citation type="submission" date="2020-04" db="EMBL/GenBank/DDBJ databases">
        <authorList>
            <person name="Zhang T."/>
        </authorList>
    </citation>
    <scope>NUCLEOTIDE SEQUENCE</scope>
    <source>
        <strain evidence="14">HKST-UBA02</strain>
    </source>
</reference>
<dbReference type="SMART" id="SM00388">
    <property type="entry name" value="HisKA"/>
    <property type="match status" value="1"/>
</dbReference>
<evidence type="ECO:0000313" key="14">
    <source>
        <dbReference type="EMBL" id="MCA9759108.1"/>
    </source>
</evidence>
<dbReference type="InterPro" id="IPR036097">
    <property type="entry name" value="HisK_dim/P_sf"/>
</dbReference>
<sequence length="446" mass="47531">MSTSLKARLTLTVQVALALTLVTFVLLSLGLTHHFLRTQESGQLISEAKRAASHLELEYEEDPNLARAAATMMAEEPAAECRIDIFDAAGALLASSEPASARAGQSLEEALADSERSQRSTPAIGGRATVVASKPVGPRRTALVAIATSLLLTGAALFAIVWVIAGRSVGSSLRPLAELANAAERASIEAARPALHQQTGLTELDQLIGSLDRLLARIEQGREAERRFVAEASHELRTPLTNISGELELLLGAPEPDDPTREALARIADQTATLRDLVEALLLLRRAEEVDLKAEGVCEPVNLGDVVRDLTAQLLRRTPSRTPDVAVKAPDELLVLGEPQLVSIAVRNLMDNALKFSPVGVSVSVEVRREGDFGEVLVEDGGAGITPGEETRVFEPFYRGRRHSSEPGSGLGLAIVERIVRAHAGEVSADGSSLGGARFRLRLPLL</sequence>
<evidence type="ECO:0000256" key="2">
    <source>
        <dbReference type="ARBA" id="ARBA00004370"/>
    </source>
</evidence>
<keyword evidence="5" id="KW-0808">Transferase</keyword>
<evidence type="ECO:0000256" key="9">
    <source>
        <dbReference type="ARBA" id="ARBA00023012"/>
    </source>
</evidence>
<dbReference type="Proteomes" id="UP000739538">
    <property type="component" value="Unassembled WGS sequence"/>
</dbReference>
<evidence type="ECO:0000256" key="4">
    <source>
        <dbReference type="ARBA" id="ARBA00022553"/>
    </source>
</evidence>
<dbReference type="GO" id="GO:0000155">
    <property type="term" value="F:phosphorelay sensor kinase activity"/>
    <property type="evidence" value="ECO:0007669"/>
    <property type="project" value="InterPro"/>
</dbReference>
<feature type="transmembrane region" description="Helical" evidence="12">
    <location>
        <begin position="142"/>
        <end position="165"/>
    </location>
</feature>
<evidence type="ECO:0000256" key="11">
    <source>
        <dbReference type="SAM" id="MobiDB-lite"/>
    </source>
</evidence>
<evidence type="ECO:0000256" key="12">
    <source>
        <dbReference type="SAM" id="Phobius"/>
    </source>
</evidence>
<dbReference type="SMART" id="SM00387">
    <property type="entry name" value="HATPase_c"/>
    <property type="match status" value="1"/>
</dbReference>
<dbReference type="PANTHER" id="PTHR45436:SF5">
    <property type="entry name" value="SENSOR HISTIDINE KINASE TRCS"/>
    <property type="match status" value="1"/>
</dbReference>
<comment type="subcellular location">
    <subcellularLocation>
        <location evidence="2">Membrane</location>
    </subcellularLocation>
</comment>
<evidence type="ECO:0000259" key="13">
    <source>
        <dbReference type="PROSITE" id="PS50109"/>
    </source>
</evidence>
<dbReference type="Gene3D" id="1.10.287.130">
    <property type="match status" value="1"/>
</dbReference>
<dbReference type="PROSITE" id="PS50109">
    <property type="entry name" value="HIS_KIN"/>
    <property type="match status" value="1"/>
</dbReference>
<protein>
    <recommendedName>
        <fullName evidence="3">histidine kinase</fullName>
        <ecNumber evidence="3">2.7.13.3</ecNumber>
    </recommendedName>
</protein>
<dbReference type="AlphaFoldDB" id="A0A956NJU0"/>
<evidence type="ECO:0000256" key="5">
    <source>
        <dbReference type="ARBA" id="ARBA00022679"/>
    </source>
</evidence>
<feature type="domain" description="Histidine kinase" evidence="13">
    <location>
        <begin position="231"/>
        <end position="446"/>
    </location>
</feature>
<feature type="region of interest" description="Disordered" evidence="11">
    <location>
        <begin position="104"/>
        <end position="126"/>
    </location>
</feature>
<dbReference type="SUPFAM" id="SSF47384">
    <property type="entry name" value="Homodimeric domain of signal transducing histidine kinase"/>
    <property type="match status" value="1"/>
</dbReference>
<feature type="transmembrane region" description="Helical" evidence="12">
    <location>
        <begin position="12"/>
        <end position="31"/>
    </location>
</feature>
<dbReference type="InterPro" id="IPR036890">
    <property type="entry name" value="HATPase_C_sf"/>
</dbReference>
<dbReference type="InterPro" id="IPR004358">
    <property type="entry name" value="Sig_transdc_His_kin-like_C"/>
</dbReference>
<evidence type="ECO:0000256" key="1">
    <source>
        <dbReference type="ARBA" id="ARBA00000085"/>
    </source>
</evidence>
<dbReference type="InterPro" id="IPR005467">
    <property type="entry name" value="His_kinase_dom"/>
</dbReference>
<evidence type="ECO:0000313" key="15">
    <source>
        <dbReference type="Proteomes" id="UP000739538"/>
    </source>
</evidence>
<keyword evidence="10 12" id="KW-0472">Membrane</keyword>
<comment type="catalytic activity">
    <reaction evidence="1">
        <text>ATP + protein L-histidine = ADP + protein N-phospho-L-histidine.</text>
        <dbReference type="EC" id="2.7.13.3"/>
    </reaction>
</comment>
<dbReference type="EMBL" id="JAGQHS010000266">
    <property type="protein sequence ID" value="MCA9759108.1"/>
    <property type="molecule type" value="Genomic_DNA"/>
</dbReference>
<dbReference type="InterPro" id="IPR050428">
    <property type="entry name" value="TCS_sensor_his_kinase"/>
</dbReference>
<keyword evidence="4" id="KW-0597">Phosphoprotein</keyword>
<dbReference type="Pfam" id="PF02518">
    <property type="entry name" value="HATPase_c"/>
    <property type="match status" value="1"/>
</dbReference>
<evidence type="ECO:0000256" key="7">
    <source>
        <dbReference type="ARBA" id="ARBA00022777"/>
    </source>
</evidence>
<keyword evidence="6 12" id="KW-0812">Transmembrane</keyword>
<keyword evidence="7 14" id="KW-0418">Kinase</keyword>
<evidence type="ECO:0000256" key="6">
    <source>
        <dbReference type="ARBA" id="ARBA00022692"/>
    </source>
</evidence>
<dbReference type="PANTHER" id="PTHR45436">
    <property type="entry name" value="SENSOR HISTIDINE KINASE YKOH"/>
    <property type="match status" value="1"/>
</dbReference>
<dbReference type="PRINTS" id="PR00344">
    <property type="entry name" value="BCTRLSENSOR"/>
</dbReference>
<name>A0A956NJU0_UNCEI</name>
<keyword evidence="9" id="KW-0902">Two-component regulatory system</keyword>
<dbReference type="EC" id="2.7.13.3" evidence="3"/>
<dbReference type="Pfam" id="PF00512">
    <property type="entry name" value="HisKA"/>
    <property type="match status" value="1"/>
</dbReference>
<organism evidence="14 15">
    <name type="scientific">Eiseniibacteriota bacterium</name>
    <dbReference type="NCBI Taxonomy" id="2212470"/>
    <lineage>
        <taxon>Bacteria</taxon>
        <taxon>Candidatus Eiseniibacteriota</taxon>
    </lineage>
</organism>
<dbReference type="SUPFAM" id="SSF55874">
    <property type="entry name" value="ATPase domain of HSP90 chaperone/DNA topoisomerase II/histidine kinase"/>
    <property type="match status" value="1"/>
</dbReference>
<keyword evidence="8 12" id="KW-1133">Transmembrane helix</keyword>
<dbReference type="FunFam" id="1.10.287.130:FF:000001">
    <property type="entry name" value="Two-component sensor histidine kinase"/>
    <property type="match status" value="1"/>
</dbReference>
<accession>A0A956NJU0</accession>
<comment type="caution">
    <text evidence="14">The sequence shown here is derived from an EMBL/GenBank/DDBJ whole genome shotgun (WGS) entry which is preliminary data.</text>
</comment>